<name>A0A1W6L5D1_9BURK</name>
<organism evidence="4 5">
    <name type="scientific">Piscinibacter gummiphilus</name>
    <dbReference type="NCBI Taxonomy" id="946333"/>
    <lineage>
        <taxon>Bacteria</taxon>
        <taxon>Pseudomonadati</taxon>
        <taxon>Pseudomonadota</taxon>
        <taxon>Betaproteobacteria</taxon>
        <taxon>Burkholderiales</taxon>
        <taxon>Sphaerotilaceae</taxon>
        <taxon>Piscinibacter</taxon>
    </lineage>
</organism>
<dbReference type="GO" id="GO:0003700">
    <property type="term" value="F:DNA-binding transcription factor activity"/>
    <property type="evidence" value="ECO:0007669"/>
    <property type="project" value="TreeGrafter"/>
</dbReference>
<dbReference type="Proteomes" id="UP000193427">
    <property type="component" value="Chromosome"/>
</dbReference>
<keyword evidence="5" id="KW-1185">Reference proteome</keyword>
<evidence type="ECO:0000256" key="2">
    <source>
        <dbReference type="ARBA" id="ARBA00023125"/>
    </source>
</evidence>
<dbReference type="SUPFAM" id="SSF51206">
    <property type="entry name" value="cAMP-binding domain-like"/>
    <property type="match status" value="1"/>
</dbReference>
<dbReference type="EMBL" id="CP015118">
    <property type="protein sequence ID" value="ARN19387.1"/>
    <property type="molecule type" value="Genomic_DNA"/>
</dbReference>
<dbReference type="Pfam" id="PF13545">
    <property type="entry name" value="HTH_Crp_2"/>
    <property type="match status" value="1"/>
</dbReference>
<protein>
    <submittedName>
        <fullName evidence="4">Uncharacterized protein</fullName>
    </submittedName>
</protein>
<dbReference type="RefSeq" id="WP_085749645.1">
    <property type="nucleotide sequence ID" value="NZ_BSPR01000002.1"/>
</dbReference>
<dbReference type="PROSITE" id="PS51063">
    <property type="entry name" value="HTH_CRP_2"/>
    <property type="match status" value="1"/>
</dbReference>
<keyword evidence="3" id="KW-0804">Transcription</keyword>
<dbReference type="InterPro" id="IPR036388">
    <property type="entry name" value="WH-like_DNA-bd_sf"/>
</dbReference>
<proteinExistence type="predicted"/>
<dbReference type="GO" id="GO:0005829">
    <property type="term" value="C:cytosol"/>
    <property type="evidence" value="ECO:0007669"/>
    <property type="project" value="TreeGrafter"/>
</dbReference>
<dbReference type="KEGG" id="rgu:A4W93_05365"/>
<dbReference type="InterPro" id="IPR012318">
    <property type="entry name" value="HTH_CRP"/>
</dbReference>
<dbReference type="InterPro" id="IPR000595">
    <property type="entry name" value="cNMP-bd_dom"/>
</dbReference>
<sequence>MTVAACLAPEPSIIPFPTAASDWRTRLTAEETRAMVDAPWFRGLPAELGQALVSIAGVRRVPAGQTMTHALGKADEWFGVARGAVKLCSGTRAGRQVIFTLAGPGDWFGDVAVMDGESLTHDAQTCMTTTLLVVSKPDLLSLLRRQPLLGIALARINCQRAQEMMAMFTDAVSLSHEQRLIGHLLTLSRRFGVPRGDGIRIALQMSQQDLANLLGASRQRINALLKKLERQHLLRIEPSGVVILSPEGLKAEAALA</sequence>
<dbReference type="OrthoDB" id="6881322at2"/>
<dbReference type="InterPro" id="IPR050397">
    <property type="entry name" value="Env_Response_Regulators"/>
</dbReference>
<keyword evidence="2" id="KW-0238">DNA-binding</keyword>
<dbReference type="Pfam" id="PF00027">
    <property type="entry name" value="cNMP_binding"/>
    <property type="match status" value="1"/>
</dbReference>
<dbReference type="PANTHER" id="PTHR24567:SF74">
    <property type="entry name" value="HTH-TYPE TRANSCRIPTIONAL REGULATOR ARCR"/>
    <property type="match status" value="1"/>
</dbReference>
<keyword evidence="1" id="KW-0805">Transcription regulation</keyword>
<evidence type="ECO:0000313" key="4">
    <source>
        <dbReference type="EMBL" id="ARN19387.1"/>
    </source>
</evidence>
<dbReference type="InterPro" id="IPR014710">
    <property type="entry name" value="RmlC-like_jellyroll"/>
</dbReference>
<dbReference type="CDD" id="cd00038">
    <property type="entry name" value="CAP_ED"/>
    <property type="match status" value="1"/>
</dbReference>
<dbReference type="SMART" id="SM00100">
    <property type="entry name" value="cNMP"/>
    <property type="match status" value="1"/>
</dbReference>
<dbReference type="CDD" id="cd00092">
    <property type="entry name" value="HTH_CRP"/>
    <property type="match status" value="1"/>
</dbReference>
<dbReference type="SMART" id="SM00419">
    <property type="entry name" value="HTH_CRP"/>
    <property type="match status" value="1"/>
</dbReference>
<dbReference type="PROSITE" id="PS50042">
    <property type="entry name" value="CNMP_BINDING_3"/>
    <property type="match status" value="1"/>
</dbReference>
<evidence type="ECO:0000256" key="3">
    <source>
        <dbReference type="ARBA" id="ARBA00023163"/>
    </source>
</evidence>
<gene>
    <name evidence="4" type="ORF">A4W93_05365</name>
</gene>
<dbReference type="InterPro" id="IPR018490">
    <property type="entry name" value="cNMP-bd_dom_sf"/>
</dbReference>
<reference evidence="4 5" key="1">
    <citation type="submission" date="2016-04" db="EMBL/GenBank/DDBJ databases">
        <title>Complete genome sequence of natural rubber-degrading, novel Gram-negative bacterium, Rhizobacter gummiphilus strain NS21.</title>
        <authorList>
            <person name="Tabata M."/>
            <person name="Kasai D."/>
            <person name="Fukuda M."/>
        </authorList>
    </citation>
    <scope>NUCLEOTIDE SEQUENCE [LARGE SCALE GENOMIC DNA]</scope>
    <source>
        <strain evidence="4 5">NS21</strain>
    </source>
</reference>
<dbReference type="GO" id="GO:0003677">
    <property type="term" value="F:DNA binding"/>
    <property type="evidence" value="ECO:0007669"/>
    <property type="project" value="UniProtKB-KW"/>
</dbReference>
<dbReference type="AlphaFoldDB" id="A0A1W6L5D1"/>
<dbReference type="Gene3D" id="2.60.120.10">
    <property type="entry name" value="Jelly Rolls"/>
    <property type="match status" value="1"/>
</dbReference>
<evidence type="ECO:0000256" key="1">
    <source>
        <dbReference type="ARBA" id="ARBA00023015"/>
    </source>
</evidence>
<dbReference type="Gene3D" id="1.10.10.10">
    <property type="entry name" value="Winged helix-like DNA-binding domain superfamily/Winged helix DNA-binding domain"/>
    <property type="match status" value="1"/>
</dbReference>
<dbReference type="PANTHER" id="PTHR24567">
    <property type="entry name" value="CRP FAMILY TRANSCRIPTIONAL REGULATORY PROTEIN"/>
    <property type="match status" value="1"/>
</dbReference>
<dbReference type="SUPFAM" id="SSF46785">
    <property type="entry name" value="Winged helix' DNA-binding domain"/>
    <property type="match status" value="1"/>
</dbReference>
<evidence type="ECO:0000313" key="5">
    <source>
        <dbReference type="Proteomes" id="UP000193427"/>
    </source>
</evidence>
<dbReference type="InterPro" id="IPR036390">
    <property type="entry name" value="WH_DNA-bd_sf"/>
</dbReference>
<dbReference type="STRING" id="946333.A4W93_05365"/>
<accession>A0A1W6L5D1</accession>